<keyword evidence="1 2" id="KW-0732">Signal</keyword>
<dbReference type="HOGENOM" id="CLU_100971_1_0_10"/>
<sequence length="215" mass="24201">MKKITLFVCLLIIAFVNAQDNQNQTDKLTFEKGTQFVNLNLSLRSDASDFQGTTQAQESKNFGFSINSSYAYAINNNLFLGLGVGYSKNTNEYTVGGVLESESSGESYQIFPYVRYYKGIGEKLALYIQGEVRYSHFENEFNALNDNTSNNFFFGVRPGITYMLHKNLALETSIGALGYTTSKIESNQSNAETRRNAFDLSLNTSNVFFGLNYYF</sequence>
<dbReference type="STRING" id="391587.KAOT1_18342"/>
<dbReference type="RefSeq" id="WP_007096200.1">
    <property type="nucleotide sequence ID" value="NZ_CP142125.1"/>
</dbReference>
<dbReference type="eggNOG" id="COG3047">
    <property type="taxonomic scope" value="Bacteria"/>
</dbReference>
<evidence type="ECO:0000313" key="5">
    <source>
        <dbReference type="Proteomes" id="UP000002945"/>
    </source>
</evidence>
<dbReference type="Pfam" id="PF13505">
    <property type="entry name" value="OMP_b-brl"/>
    <property type="match status" value="1"/>
</dbReference>
<dbReference type="Gene3D" id="2.40.160.20">
    <property type="match status" value="1"/>
</dbReference>
<evidence type="ECO:0000259" key="3">
    <source>
        <dbReference type="Pfam" id="PF13505"/>
    </source>
</evidence>
<feature type="chain" id="PRO_5002734143" description="Outer membrane protein beta-barrel domain-containing protein" evidence="2">
    <location>
        <begin position="19"/>
        <end position="215"/>
    </location>
</feature>
<gene>
    <name evidence="4" type="ORF">KAOT1_18342</name>
</gene>
<comment type="caution">
    <text evidence="4">The sequence shown here is derived from an EMBL/GenBank/DDBJ whole genome shotgun (WGS) entry which is preliminary data.</text>
</comment>
<dbReference type="SUPFAM" id="SSF56925">
    <property type="entry name" value="OMPA-like"/>
    <property type="match status" value="1"/>
</dbReference>
<evidence type="ECO:0000256" key="1">
    <source>
        <dbReference type="ARBA" id="ARBA00022729"/>
    </source>
</evidence>
<feature type="signal peptide" evidence="2">
    <location>
        <begin position="1"/>
        <end position="18"/>
    </location>
</feature>
<accession>A9DNA8</accession>
<dbReference type="Proteomes" id="UP000002945">
    <property type="component" value="Unassembled WGS sequence"/>
</dbReference>
<dbReference type="OrthoDB" id="945117at2"/>
<evidence type="ECO:0000256" key="2">
    <source>
        <dbReference type="SAM" id="SignalP"/>
    </source>
</evidence>
<feature type="domain" description="Outer membrane protein beta-barrel" evidence="3">
    <location>
        <begin position="10"/>
        <end position="215"/>
    </location>
</feature>
<keyword evidence="5" id="KW-1185">Reference proteome</keyword>
<dbReference type="InterPro" id="IPR011250">
    <property type="entry name" value="OMP/PagP_B-barrel"/>
</dbReference>
<dbReference type="InterPro" id="IPR027385">
    <property type="entry name" value="Beta-barrel_OMP"/>
</dbReference>
<evidence type="ECO:0000313" key="4">
    <source>
        <dbReference type="EMBL" id="EDP97149.1"/>
    </source>
</evidence>
<protein>
    <recommendedName>
        <fullName evidence="3">Outer membrane protein beta-barrel domain-containing protein</fullName>
    </recommendedName>
</protein>
<dbReference type="AlphaFoldDB" id="A9DNA8"/>
<name>A9DNA8_9FLAO</name>
<organism evidence="4 5">
    <name type="scientific">Kordia algicida OT-1</name>
    <dbReference type="NCBI Taxonomy" id="391587"/>
    <lineage>
        <taxon>Bacteria</taxon>
        <taxon>Pseudomonadati</taxon>
        <taxon>Bacteroidota</taxon>
        <taxon>Flavobacteriia</taxon>
        <taxon>Flavobacteriales</taxon>
        <taxon>Flavobacteriaceae</taxon>
        <taxon>Kordia</taxon>
    </lineage>
</organism>
<reference evidence="4 5" key="1">
    <citation type="journal article" date="2011" name="J. Bacteriol.">
        <title>Genome sequence of the algicidal bacterium Kordia algicida OT-1.</title>
        <authorList>
            <person name="Lee H.S."/>
            <person name="Kang S.G."/>
            <person name="Kwon K.K."/>
            <person name="Lee J.H."/>
            <person name="Kim S.J."/>
        </authorList>
    </citation>
    <scope>NUCLEOTIDE SEQUENCE [LARGE SCALE GENOMIC DNA]</scope>
    <source>
        <strain evidence="4 5">OT-1</strain>
    </source>
</reference>
<dbReference type="EMBL" id="ABIB01000002">
    <property type="protein sequence ID" value="EDP97149.1"/>
    <property type="molecule type" value="Genomic_DNA"/>
</dbReference>
<proteinExistence type="predicted"/>